<comment type="caution">
    <text evidence="2">The sequence shown here is derived from an EMBL/GenBank/DDBJ whole genome shotgun (WGS) entry which is preliminary data.</text>
</comment>
<dbReference type="Proteomes" id="UP000441797">
    <property type="component" value="Unassembled WGS sequence"/>
</dbReference>
<evidence type="ECO:0000313" key="3">
    <source>
        <dbReference type="Proteomes" id="UP000441797"/>
    </source>
</evidence>
<feature type="transmembrane region" description="Helical" evidence="1">
    <location>
        <begin position="66"/>
        <end position="85"/>
    </location>
</feature>
<dbReference type="RefSeq" id="WP_105221332.1">
    <property type="nucleotide sequence ID" value="NZ_CAWNSU010000085.1"/>
</dbReference>
<proteinExistence type="predicted"/>
<reference evidence="2 3" key="1">
    <citation type="journal article" date="2019" name="Front. Microbiol.">
        <title>Genomic Features for Desiccation Tolerance and Sugar Biosynthesis in the Extremophile Gloeocapsopsis sp. UTEX B3054.</title>
        <authorList>
            <person name="Urrejola C."/>
            <person name="Alcorta J."/>
            <person name="Salas L."/>
            <person name="Vasquez M."/>
            <person name="Polz M.F."/>
            <person name="Vicuna R."/>
            <person name="Diez B."/>
        </authorList>
    </citation>
    <scope>NUCLEOTIDE SEQUENCE [LARGE SCALE GENOMIC DNA]</scope>
    <source>
        <strain evidence="2 3">1H9</strain>
    </source>
</reference>
<keyword evidence="1" id="KW-0812">Transmembrane</keyword>
<keyword evidence="3" id="KW-1185">Reference proteome</keyword>
<keyword evidence="1" id="KW-0472">Membrane</keyword>
<sequence>MPWATAQTQNTERFSRTIQDCLIWCDRCCGVTLIMPPFLLILFLLLTSSWITEIFVLIPLTFIREFHLPNMLIWGAVALVLFWCFGE</sequence>
<dbReference type="AlphaFoldDB" id="A0A6N8FRA2"/>
<protein>
    <submittedName>
        <fullName evidence="2">Uncharacterized protein</fullName>
    </submittedName>
</protein>
<evidence type="ECO:0000256" key="1">
    <source>
        <dbReference type="SAM" id="Phobius"/>
    </source>
</evidence>
<organism evidence="2 3">
    <name type="scientific">Gloeocapsopsis dulcis AAB1 = 1H9</name>
    <dbReference type="NCBI Taxonomy" id="1433147"/>
    <lineage>
        <taxon>Bacteria</taxon>
        <taxon>Bacillati</taxon>
        <taxon>Cyanobacteriota</taxon>
        <taxon>Cyanophyceae</taxon>
        <taxon>Oscillatoriophycideae</taxon>
        <taxon>Chroococcales</taxon>
        <taxon>Chroococcaceae</taxon>
        <taxon>Gloeocapsopsis</taxon>
        <taxon>Gloeocapsopsis dulcis</taxon>
    </lineage>
</organism>
<dbReference type="EMBL" id="NAPY01000003">
    <property type="protein sequence ID" value="MUL35304.1"/>
    <property type="molecule type" value="Genomic_DNA"/>
</dbReference>
<name>A0A6N8FRA2_9CHRO</name>
<keyword evidence="1" id="KW-1133">Transmembrane helix</keyword>
<gene>
    <name evidence="2" type="ORF">BWI75_02740</name>
</gene>
<accession>A0A6N8FRA2</accession>
<feature type="transmembrane region" description="Helical" evidence="1">
    <location>
        <begin position="38"/>
        <end position="60"/>
    </location>
</feature>
<evidence type="ECO:0000313" key="2">
    <source>
        <dbReference type="EMBL" id="MUL35304.1"/>
    </source>
</evidence>
<dbReference type="OrthoDB" id="9933540at2"/>